<reference evidence="2" key="1">
    <citation type="submission" date="2020-05" db="EMBL/GenBank/DDBJ databases">
        <title>WGS assembly of Panicum virgatum.</title>
        <authorList>
            <person name="Lovell J.T."/>
            <person name="Jenkins J."/>
            <person name="Shu S."/>
            <person name="Juenger T.E."/>
            <person name="Schmutz J."/>
        </authorList>
    </citation>
    <scope>NUCLEOTIDE SEQUENCE</scope>
    <source>
        <strain evidence="2">AP13</strain>
    </source>
</reference>
<evidence type="ECO:0008006" key="4">
    <source>
        <dbReference type="Google" id="ProtNLM"/>
    </source>
</evidence>
<evidence type="ECO:0000313" key="3">
    <source>
        <dbReference type="Proteomes" id="UP000823388"/>
    </source>
</evidence>
<evidence type="ECO:0000313" key="2">
    <source>
        <dbReference type="EMBL" id="KAG2644042.1"/>
    </source>
</evidence>
<comment type="caution">
    <text evidence="2">The sequence shown here is derived from an EMBL/GenBank/DDBJ whole genome shotgun (WGS) entry which is preliminary data.</text>
</comment>
<sequence>MRRFRFFFFAFLCIYDHVAGRSGFFFCEPKQWHTFFLWVHQTKGEGDDNQELQFQVLSAAQHKFHRRAEIFCSLFQRTSMGLCRFRLRSRERSRDIC</sequence>
<dbReference type="Proteomes" id="UP000823388">
    <property type="component" value="Chromosome 2K"/>
</dbReference>
<organism evidence="2 3">
    <name type="scientific">Panicum virgatum</name>
    <name type="common">Blackwell switchgrass</name>
    <dbReference type="NCBI Taxonomy" id="38727"/>
    <lineage>
        <taxon>Eukaryota</taxon>
        <taxon>Viridiplantae</taxon>
        <taxon>Streptophyta</taxon>
        <taxon>Embryophyta</taxon>
        <taxon>Tracheophyta</taxon>
        <taxon>Spermatophyta</taxon>
        <taxon>Magnoliopsida</taxon>
        <taxon>Liliopsida</taxon>
        <taxon>Poales</taxon>
        <taxon>Poaceae</taxon>
        <taxon>PACMAD clade</taxon>
        <taxon>Panicoideae</taxon>
        <taxon>Panicodae</taxon>
        <taxon>Paniceae</taxon>
        <taxon>Panicinae</taxon>
        <taxon>Panicum</taxon>
        <taxon>Panicum sect. Hiantes</taxon>
    </lineage>
</organism>
<accession>A0A8T0W6Q6</accession>
<feature type="signal peptide" evidence="1">
    <location>
        <begin position="1"/>
        <end position="20"/>
    </location>
</feature>
<gene>
    <name evidence="2" type="ORF">PVAP13_2KG400300</name>
</gene>
<name>A0A8T0W6Q6_PANVG</name>
<feature type="chain" id="PRO_5035905199" description="Secreted protein" evidence="1">
    <location>
        <begin position="21"/>
        <end position="97"/>
    </location>
</feature>
<dbReference type="AlphaFoldDB" id="A0A8T0W6Q6"/>
<dbReference type="EMBL" id="CM029039">
    <property type="protein sequence ID" value="KAG2644042.1"/>
    <property type="molecule type" value="Genomic_DNA"/>
</dbReference>
<protein>
    <recommendedName>
        <fullName evidence="4">Secreted protein</fullName>
    </recommendedName>
</protein>
<keyword evidence="3" id="KW-1185">Reference proteome</keyword>
<evidence type="ECO:0000256" key="1">
    <source>
        <dbReference type="SAM" id="SignalP"/>
    </source>
</evidence>
<keyword evidence="1" id="KW-0732">Signal</keyword>
<proteinExistence type="predicted"/>